<accession>A0A6H0X6L2</accession>
<sequence>MERASPVELRKAIAMANALVEAGLSFVPVPILDDADREALVAQAMARMDTLASEAEG</sequence>
<dbReference type="Pfam" id="PF07131">
    <property type="entry name" value="DUF1382"/>
    <property type="match status" value="1"/>
</dbReference>
<dbReference type="Proteomes" id="UP000503286">
    <property type="component" value="Segment"/>
</dbReference>
<proteinExistence type="predicted"/>
<reference evidence="1" key="1">
    <citation type="submission" date="2020-03" db="EMBL/GenBank/DDBJ databases">
        <title>Complete genome sequence of Aeromonas phage PS.</title>
        <authorList>
            <person name="Tagunde S.N."/>
            <person name="Newase S.K."/>
            <person name="Nagar V."/>
            <person name="Kapadnis B.P."/>
            <person name="Pandit S.V."/>
        </authorList>
    </citation>
    <scope>NUCLEOTIDE SEQUENCE</scope>
</reference>
<organism evidence="1 2">
    <name type="scientific">Aeromonas phage PS</name>
    <dbReference type="NCBI Taxonomy" id="2723762"/>
    <lineage>
        <taxon>Viruses</taxon>
        <taxon>Duplodnaviria</taxon>
        <taxon>Heunggongvirae</taxon>
        <taxon>Uroviricota</taxon>
        <taxon>Caudoviricetes</taxon>
        <taxon>Autographivirales</taxon>
        <taxon>Autoscriptoviridae</taxon>
        <taxon>Savitribaivirus</taxon>
        <taxon>Savitribaivirus PS</taxon>
    </lineage>
</organism>
<evidence type="ECO:0008006" key="3">
    <source>
        <dbReference type="Google" id="ProtNLM"/>
    </source>
</evidence>
<dbReference type="InterPro" id="IPR009814">
    <property type="entry name" value="Phage_lambda_Xis_Q38267"/>
</dbReference>
<name>A0A6H0X6L2_9CAUD</name>
<evidence type="ECO:0000313" key="1">
    <source>
        <dbReference type="EMBL" id="QIW89948.1"/>
    </source>
</evidence>
<evidence type="ECO:0000313" key="2">
    <source>
        <dbReference type="Proteomes" id="UP000503286"/>
    </source>
</evidence>
<dbReference type="EMBL" id="MT259468">
    <property type="protein sequence ID" value="QIW89948.1"/>
    <property type="molecule type" value="Genomic_DNA"/>
</dbReference>
<keyword evidence="2" id="KW-1185">Reference proteome</keyword>
<protein>
    <recommendedName>
        <fullName evidence="3">DUF1382 family protein</fullName>
    </recommendedName>
</protein>